<dbReference type="Proteomes" id="UP000005013">
    <property type="component" value="Chromosome"/>
</dbReference>
<accession>I0ET65</accession>
<keyword evidence="6" id="KW-0808">Transferase</keyword>
<dbReference type="GO" id="GO:0005829">
    <property type="term" value="C:cytosol"/>
    <property type="evidence" value="ECO:0007669"/>
    <property type="project" value="TreeGrafter"/>
</dbReference>
<dbReference type="InterPro" id="IPR036688">
    <property type="entry name" value="MoeA_C_domain_IV_sf"/>
</dbReference>
<dbReference type="NCBIfam" id="TIGR00177">
    <property type="entry name" value="molyb_syn"/>
    <property type="match status" value="1"/>
</dbReference>
<dbReference type="PROSITE" id="PS01079">
    <property type="entry name" value="MOCF_BIOSYNTHESIS_2"/>
    <property type="match status" value="1"/>
</dbReference>
<dbReference type="Gene3D" id="2.40.340.10">
    <property type="entry name" value="MoeA, C-terminal, domain IV"/>
    <property type="match status" value="1"/>
</dbReference>
<evidence type="ECO:0000256" key="1">
    <source>
        <dbReference type="ARBA" id="ARBA00002901"/>
    </source>
</evidence>
<gene>
    <name evidence="8" type="ordered locus">HCD_05660</name>
</gene>
<dbReference type="EC" id="2.10.1.1" evidence="6"/>
<comment type="cofactor">
    <cofactor evidence="6">
        <name>Mg(2+)</name>
        <dbReference type="ChEBI" id="CHEBI:18420"/>
    </cofactor>
</comment>
<comment type="function">
    <text evidence="1 6">Catalyzes the insertion of molybdate into adenylated molybdopterin with the concomitant release of AMP.</text>
</comment>
<dbReference type="UniPathway" id="UPA00344"/>
<protein>
    <recommendedName>
        <fullName evidence="6">Molybdopterin molybdenumtransferase</fullName>
        <ecNumber evidence="6">2.10.1.1</ecNumber>
    </recommendedName>
</protein>
<dbReference type="InterPro" id="IPR008284">
    <property type="entry name" value="MoCF_biosynth_CS"/>
</dbReference>
<dbReference type="CDD" id="cd00887">
    <property type="entry name" value="MoeA"/>
    <property type="match status" value="1"/>
</dbReference>
<keyword evidence="4 6" id="KW-0501">Molybdenum cofactor biosynthesis</keyword>
<dbReference type="InterPro" id="IPR001453">
    <property type="entry name" value="MoaB/Mog_dom"/>
</dbReference>
<dbReference type="SUPFAM" id="SSF53218">
    <property type="entry name" value="Molybdenum cofactor biosynthesis proteins"/>
    <property type="match status" value="1"/>
</dbReference>
<evidence type="ECO:0000256" key="3">
    <source>
        <dbReference type="ARBA" id="ARBA00010763"/>
    </source>
</evidence>
<comment type="similarity">
    <text evidence="3 6">Belongs to the MoeA family.</text>
</comment>
<dbReference type="PATRIC" id="fig|1163745.3.peg.1198"/>
<dbReference type="Gene3D" id="3.40.980.10">
    <property type="entry name" value="MoaB/Mog-like domain"/>
    <property type="match status" value="1"/>
</dbReference>
<dbReference type="SMART" id="SM00852">
    <property type="entry name" value="MoCF_biosynth"/>
    <property type="match status" value="1"/>
</dbReference>
<sequence length="408" mass="45460">MKALISLEEALEIIELACITPLGKEKIVFSEALHRVIATDILAPCNDPKYNVSSMDAYAFSSKDIELLITEGLKLYPSDNPVGNLHEMVVEKGYALKSFTGANMPQNCDSLLIVEHAEVKNNRLFVKKGVALPKPNDFVRLSGQNYHQNDKLLTKGQKISAYGIGLLAQLNQVFVEVIRKPRVAILSTGNELIEVGQNTQNENATRSTNNHLLKALVESMGGVGVLYELINDDLHTLKEKMQVALLENDMLITTGGMSMGDYDFTQTALEELCEMRFKKVRIKPGKPVAFALYYQHERIKPVLALPGNPNASLMGFYLFGRVILNHLLQTTTTSPIIQAVLESPISRKDTRLEFRFCALKLKNGVWHASLEPSIYKNPSEHGVILLDEGVLEFEAQSVVKAMRFMDLT</sequence>
<dbReference type="GO" id="GO:0006777">
    <property type="term" value="P:Mo-molybdopterin cofactor biosynthetic process"/>
    <property type="evidence" value="ECO:0007669"/>
    <property type="project" value="UniProtKB-UniRule"/>
</dbReference>
<evidence type="ECO:0000256" key="2">
    <source>
        <dbReference type="ARBA" id="ARBA00005046"/>
    </source>
</evidence>
<dbReference type="GO" id="GO:0061599">
    <property type="term" value="F:molybdopterin molybdotransferase activity"/>
    <property type="evidence" value="ECO:0007669"/>
    <property type="project" value="UniProtKB-UniRule"/>
</dbReference>
<reference evidence="8 9" key="1">
    <citation type="journal article" date="2013" name="PLoS ONE">
        <title>Sequence Divergence and Conservation in Genomes ofHelicobacter cetorum Strains from a Dolphin and a Whale.</title>
        <authorList>
            <person name="Kersulyte D."/>
            <person name="Rossi M."/>
            <person name="Berg D.E."/>
        </authorList>
    </citation>
    <scope>NUCLEOTIDE SEQUENCE [LARGE SCALE GENOMIC DNA]</scope>
    <source>
        <strain evidence="8 9">MIT 99-5656</strain>
    </source>
</reference>
<evidence type="ECO:0000256" key="5">
    <source>
        <dbReference type="ARBA" id="ARBA00047317"/>
    </source>
</evidence>
<dbReference type="Pfam" id="PF00994">
    <property type="entry name" value="MoCF_biosynth"/>
    <property type="match status" value="1"/>
</dbReference>
<keyword evidence="6" id="KW-0500">Molybdenum</keyword>
<evidence type="ECO:0000313" key="8">
    <source>
        <dbReference type="EMBL" id="AFI06134.1"/>
    </source>
</evidence>
<feature type="domain" description="MoaB/Mog" evidence="7">
    <location>
        <begin position="184"/>
        <end position="326"/>
    </location>
</feature>
<dbReference type="InterPro" id="IPR038987">
    <property type="entry name" value="MoeA-like"/>
</dbReference>
<dbReference type="AlphaFoldDB" id="I0ET65"/>
<evidence type="ECO:0000313" key="9">
    <source>
        <dbReference type="Proteomes" id="UP000005013"/>
    </source>
</evidence>
<proteinExistence type="inferred from homology"/>
<dbReference type="EMBL" id="CP003481">
    <property type="protein sequence ID" value="AFI06134.1"/>
    <property type="molecule type" value="Genomic_DNA"/>
</dbReference>
<dbReference type="RefSeq" id="WP_014659622.1">
    <property type="nucleotide sequence ID" value="NC_017735.1"/>
</dbReference>
<dbReference type="HOGENOM" id="CLU_010186_7_1_7"/>
<dbReference type="InterPro" id="IPR005110">
    <property type="entry name" value="MoeA_linker/N"/>
</dbReference>
<evidence type="ECO:0000256" key="6">
    <source>
        <dbReference type="RuleBase" id="RU365090"/>
    </source>
</evidence>
<evidence type="ECO:0000256" key="4">
    <source>
        <dbReference type="ARBA" id="ARBA00023150"/>
    </source>
</evidence>
<evidence type="ECO:0000259" key="7">
    <source>
        <dbReference type="SMART" id="SM00852"/>
    </source>
</evidence>
<dbReference type="PANTHER" id="PTHR10192">
    <property type="entry name" value="MOLYBDOPTERIN BIOSYNTHESIS PROTEIN"/>
    <property type="match status" value="1"/>
</dbReference>
<dbReference type="PANTHER" id="PTHR10192:SF5">
    <property type="entry name" value="GEPHYRIN"/>
    <property type="match status" value="1"/>
</dbReference>
<organism evidence="8 9">
    <name type="scientific">Helicobacter cetorum (strain ATCC BAA-540 / CCUG 52418 / MIT 99-5656)</name>
    <dbReference type="NCBI Taxonomy" id="1163745"/>
    <lineage>
        <taxon>Bacteria</taxon>
        <taxon>Pseudomonadati</taxon>
        <taxon>Campylobacterota</taxon>
        <taxon>Epsilonproteobacteria</taxon>
        <taxon>Campylobacterales</taxon>
        <taxon>Helicobacteraceae</taxon>
        <taxon>Helicobacter</taxon>
    </lineage>
</organism>
<dbReference type="Gene3D" id="3.90.105.10">
    <property type="entry name" value="Molybdopterin biosynthesis moea protein, domain 2"/>
    <property type="match status" value="1"/>
</dbReference>
<dbReference type="GO" id="GO:0046872">
    <property type="term" value="F:metal ion binding"/>
    <property type="evidence" value="ECO:0007669"/>
    <property type="project" value="UniProtKB-UniRule"/>
</dbReference>
<dbReference type="KEGG" id="hcm:HCD_05660"/>
<dbReference type="Gene3D" id="2.170.190.11">
    <property type="entry name" value="Molybdopterin biosynthesis moea protein, domain 3"/>
    <property type="match status" value="1"/>
</dbReference>
<comment type="pathway">
    <text evidence="2 6">Cofactor biosynthesis; molybdopterin biosynthesis.</text>
</comment>
<dbReference type="eggNOG" id="COG0303">
    <property type="taxonomic scope" value="Bacteria"/>
</dbReference>
<keyword evidence="6" id="KW-0460">Magnesium</keyword>
<comment type="catalytic activity">
    <reaction evidence="5">
        <text>adenylyl-molybdopterin + molybdate = Mo-molybdopterin + AMP + H(+)</text>
        <dbReference type="Rhea" id="RHEA:35047"/>
        <dbReference type="ChEBI" id="CHEBI:15378"/>
        <dbReference type="ChEBI" id="CHEBI:36264"/>
        <dbReference type="ChEBI" id="CHEBI:62727"/>
        <dbReference type="ChEBI" id="CHEBI:71302"/>
        <dbReference type="ChEBI" id="CHEBI:456215"/>
        <dbReference type="EC" id="2.10.1.1"/>
    </reaction>
</comment>
<dbReference type="Pfam" id="PF03453">
    <property type="entry name" value="MoeA_N"/>
    <property type="match status" value="1"/>
</dbReference>
<name>I0ET65_HELCM</name>
<dbReference type="InterPro" id="IPR036135">
    <property type="entry name" value="MoeA_linker/N_sf"/>
</dbReference>
<dbReference type="SUPFAM" id="SSF63882">
    <property type="entry name" value="MoeA N-terminal region -like"/>
    <property type="match status" value="1"/>
</dbReference>
<keyword evidence="9" id="KW-1185">Reference proteome</keyword>
<dbReference type="InterPro" id="IPR036425">
    <property type="entry name" value="MoaB/Mog-like_dom_sf"/>
</dbReference>
<dbReference type="STRING" id="1163745.HCD_05660"/>
<keyword evidence="6" id="KW-0479">Metal-binding</keyword>